<evidence type="ECO:0000256" key="2">
    <source>
        <dbReference type="ARBA" id="ARBA00022801"/>
    </source>
</evidence>
<name>A0A9W7GK34_9STRA</name>
<evidence type="ECO:0000313" key="5">
    <source>
        <dbReference type="Proteomes" id="UP001165065"/>
    </source>
</evidence>
<accession>A0A9W7GK34</accession>
<evidence type="ECO:0000256" key="1">
    <source>
        <dbReference type="ARBA" id="ARBA00010088"/>
    </source>
</evidence>
<organism evidence="4 5">
    <name type="scientific">Triparma columacea</name>
    <dbReference type="NCBI Taxonomy" id="722753"/>
    <lineage>
        <taxon>Eukaryota</taxon>
        <taxon>Sar</taxon>
        <taxon>Stramenopiles</taxon>
        <taxon>Ochrophyta</taxon>
        <taxon>Bolidophyceae</taxon>
        <taxon>Parmales</taxon>
        <taxon>Triparmaceae</taxon>
        <taxon>Triparma</taxon>
    </lineage>
</organism>
<protein>
    <recommendedName>
        <fullName evidence="3">AB hydrolase-1 domain-containing protein</fullName>
    </recommendedName>
</protein>
<dbReference type="OrthoDB" id="8119704at2759"/>
<dbReference type="InterPro" id="IPR051601">
    <property type="entry name" value="Serine_prot/Carboxylest_S33"/>
</dbReference>
<gene>
    <name evidence="4" type="ORF">TrCOL_g7242</name>
</gene>
<comment type="similarity">
    <text evidence="1">Belongs to the peptidase S33 family.</text>
</comment>
<reference evidence="5" key="1">
    <citation type="journal article" date="2023" name="Commun. Biol.">
        <title>Genome analysis of Parmales, the sister group of diatoms, reveals the evolutionary specialization of diatoms from phago-mixotrophs to photoautotrophs.</title>
        <authorList>
            <person name="Ban H."/>
            <person name="Sato S."/>
            <person name="Yoshikawa S."/>
            <person name="Yamada K."/>
            <person name="Nakamura Y."/>
            <person name="Ichinomiya M."/>
            <person name="Sato N."/>
            <person name="Blanc-Mathieu R."/>
            <person name="Endo H."/>
            <person name="Kuwata A."/>
            <person name="Ogata H."/>
        </authorList>
    </citation>
    <scope>NUCLEOTIDE SEQUENCE [LARGE SCALE GENOMIC DNA]</scope>
</reference>
<evidence type="ECO:0000259" key="3">
    <source>
        <dbReference type="Pfam" id="PF12697"/>
    </source>
</evidence>
<dbReference type="EMBL" id="BRYA01000260">
    <property type="protein sequence ID" value="GMI45683.1"/>
    <property type="molecule type" value="Genomic_DNA"/>
</dbReference>
<feature type="domain" description="AB hydrolase-1" evidence="3">
    <location>
        <begin position="19"/>
        <end position="289"/>
    </location>
</feature>
<dbReference type="PANTHER" id="PTHR43248">
    <property type="entry name" value="2-SUCCINYL-6-HYDROXY-2,4-CYCLOHEXADIENE-1-CARBOXYLATE SYNTHASE"/>
    <property type="match status" value="1"/>
</dbReference>
<dbReference type="Proteomes" id="UP001165065">
    <property type="component" value="Unassembled WGS sequence"/>
</dbReference>
<dbReference type="GO" id="GO:0016787">
    <property type="term" value="F:hydrolase activity"/>
    <property type="evidence" value="ECO:0007669"/>
    <property type="project" value="UniProtKB-KW"/>
</dbReference>
<comment type="caution">
    <text evidence="4">The sequence shown here is derived from an EMBL/GenBank/DDBJ whole genome shotgun (WGS) entry which is preliminary data.</text>
</comment>
<evidence type="ECO:0000313" key="4">
    <source>
        <dbReference type="EMBL" id="GMI45683.1"/>
    </source>
</evidence>
<dbReference type="Pfam" id="PF12697">
    <property type="entry name" value="Abhydrolase_6"/>
    <property type="match status" value="1"/>
</dbReference>
<dbReference type="PANTHER" id="PTHR43248:SF3">
    <property type="entry name" value="AB HYDROLASE-1 DOMAIN-CONTAINING PROTEIN"/>
    <property type="match status" value="1"/>
</dbReference>
<keyword evidence="2" id="KW-0378">Hydrolase</keyword>
<dbReference type="InterPro" id="IPR000073">
    <property type="entry name" value="AB_hydrolase_1"/>
</dbReference>
<dbReference type="InterPro" id="IPR029058">
    <property type="entry name" value="AB_hydrolase_fold"/>
</dbReference>
<keyword evidence="5" id="KW-1185">Reference proteome</keyword>
<dbReference type="Gene3D" id="3.40.50.1820">
    <property type="entry name" value="alpha/beta hydrolase"/>
    <property type="match status" value="1"/>
</dbReference>
<proteinExistence type="inferred from homology"/>
<dbReference type="SUPFAM" id="SSF53474">
    <property type="entry name" value="alpha/beta-Hydrolases"/>
    <property type="match status" value="1"/>
</dbReference>
<dbReference type="AlphaFoldDB" id="A0A9W7GK34"/>
<sequence>MMCATDDVPTIHNKAVRVLHGLLGSSTNFKTPGKRIRDTLSSETGVSWECLCIDIRGHGSSSISTHNEDVNTIENAGKDVVDAVMKYTDGRGVDVVVGHSLGGKVAISYLSQTSSKGEVKPPSLTVSLDSIPGRVDRSKASGESESVADVLNAVDEVKIPIQGKKELITELTGGGKVSAGVAMWMTTNLKRREEGDGFEFTFDIPTARDLFKSFGETDYFPFLRTLGEGGGEGGPKVLLVRAGKNAGWEESNVKEAMEKIGENENVKVKTLKDAGHWVHVDDLDGVVRAVCDEVKI</sequence>